<evidence type="ECO:0000313" key="4">
    <source>
        <dbReference type="EMBL" id="KAB3529271.1"/>
    </source>
</evidence>
<dbReference type="AlphaFoldDB" id="A0A833M7U9"/>
<dbReference type="NCBIfam" id="TIGR00350">
    <property type="entry name" value="lytR_cpsA_psr"/>
    <property type="match status" value="1"/>
</dbReference>
<dbReference type="EMBL" id="WBZB01000034">
    <property type="protein sequence ID" value="KAB3529271.1"/>
    <property type="molecule type" value="Genomic_DNA"/>
</dbReference>
<dbReference type="Gene3D" id="3.40.630.190">
    <property type="entry name" value="LCP protein"/>
    <property type="match status" value="1"/>
</dbReference>
<keyword evidence="5" id="KW-1185">Reference proteome</keyword>
<name>A0A833M7U9_9FIRM</name>
<dbReference type="InterPro" id="IPR004474">
    <property type="entry name" value="LytR_CpsA_psr"/>
</dbReference>
<evidence type="ECO:0000313" key="5">
    <source>
        <dbReference type="Proteomes" id="UP000465601"/>
    </source>
</evidence>
<dbReference type="PANTHER" id="PTHR33392">
    <property type="entry name" value="POLYISOPRENYL-TEICHOIC ACID--PEPTIDOGLYCAN TEICHOIC ACID TRANSFERASE TAGU"/>
    <property type="match status" value="1"/>
</dbReference>
<dbReference type="RefSeq" id="WP_151866160.1">
    <property type="nucleotide sequence ID" value="NZ_WBZB01000034.1"/>
</dbReference>
<proteinExistence type="inferred from homology"/>
<dbReference type="Pfam" id="PF03816">
    <property type="entry name" value="LytR_cpsA_psr"/>
    <property type="match status" value="1"/>
</dbReference>
<dbReference type="Proteomes" id="UP000465601">
    <property type="component" value="Unassembled WGS sequence"/>
</dbReference>
<evidence type="ECO:0000259" key="3">
    <source>
        <dbReference type="Pfam" id="PF03816"/>
    </source>
</evidence>
<organism evidence="4 5">
    <name type="scientific">Alkaliphilus serpentinus</name>
    <dbReference type="NCBI Taxonomy" id="1482731"/>
    <lineage>
        <taxon>Bacteria</taxon>
        <taxon>Bacillati</taxon>
        <taxon>Bacillota</taxon>
        <taxon>Clostridia</taxon>
        <taxon>Peptostreptococcales</taxon>
        <taxon>Natronincolaceae</taxon>
        <taxon>Alkaliphilus</taxon>
    </lineage>
</organism>
<feature type="chain" id="PRO_5039094624" description="Cell envelope-related transcriptional attenuator domain-containing protein" evidence="2">
    <location>
        <begin position="32"/>
        <end position="311"/>
    </location>
</feature>
<dbReference type="OrthoDB" id="305468at2"/>
<protein>
    <recommendedName>
        <fullName evidence="3">Cell envelope-related transcriptional attenuator domain-containing protein</fullName>
    </recommendedName>
</protein>
<gene>
    <name evidence="4" type="ORF">F8153_09695</name>
</gene>
<evidence type="ECO:0000256" key="2">
    <source>
        <dbReference type="SAM" id="SignalP"/>
    </source>
</evidence>
<evidence type="ECO:0000256" key="1">
    <source>
        <dbReference type="ARBA" id="ARBA00006068"/>
    </source>
</evidence>
<comment type="caution">
    <text evidence="4">The sequence shown here is derived from an EMBL/GenBank/DDBJ whole genome shotgun (WGS) entry which is preliminary data.</text>
</comment>
<dbReference type="PANTHER" id="PTHR33392:SF6">
    <property type="entry name" value="POLYISOPRENYL-TEICHOIC ACID--PEPTIDOGLYCAN TEICHOIC ACID TRANSFERASE TAGU"/>
    <property type="match status" value="1"/>
</dbReference>
<sequence>MKKGFVKALIFITACITLAFLSAFISYTALSGDGGPSQENVKVHNNIKEEDNQISNQPVTPTEDEIINFVIAGVEKNQTDIIIFASYNLDKNKVDVFTLPRDTHYRLKGGNHSNIDKLKDVYGSAQIAGLKGAVADLLENVKIDHHIVVDYKGFESIIDSIGGVTVTIKEPMRYEDPYQALVIDFKPGTHKLNGRDSLKYIRYIKGNEGDVYSRGDDVGRLKEIQSFMKEAINQSFSYKLPVVFTTAIRHVDTSLSVSEIAKLSTAVATMTKESIHSHILPGYMTQEGYYVIHQGKLQELIKDIYLVSEEN</sequence>
<reference evidence="4 5" key="1">
    <citation type="submission" date="2019-10" db="EMBL/GenBank/DDBJ databases">
        <title>Alkaliphilus serpentinus sp. nov. and Alkaliphilus pronyensis sp. nov., two novel anaerobic alkaliphilic species isolated from the serpentinized-hosted hydrothermal field of the Prony Bay (New Caledonia).</title>
        <authorList>
            <person name="Postec A."/>
        </authorList>
    </citation>
    <scope>NUCLEOTIDE SEQUENCE [LARGE SCALE GENOMIC DNA]</scope>
    <source>
        <strain evidence="4 5">LacT</strain>
    </source>
</reference>
<accession>A0A833M7U9</accession>
<comment type="similarity">
    <text evidence="1">Belongs to the LytR/CpsA/Psr (LCP) family.</text>
</comment>
<feature type="signal peptide" evidence="2">
    <location>
        <begin position="1"/>
        <end position="31"/>
    </location>
</feature>
<keyword evidence="2" id="KW-0732">Signal</keyword>
<dbReference type="InterPro" id="IPR050922">
    <property type="entry name" value="LytR/CpsA/Psr_CW_biosynth"/>
</dbReference>
<feature type="domain" description="Cell envelope-related transcriptional attenuator" evidence="3">
    <location>
        <begin position="79"/>
        <end position="234"/>
    </location>
</feature>